<evidence type="ECO:0000313" key="2">
    <source>
        <dbReference type="EMBL" id="AFZ67990.1"/>
    </source>
</evidence>
<dbReference type="KEGG" id="dpd:Deipe_2525"/>
<dbReference type="Proteomes" id="UP000010467">
    <property type="component" value="Chromosome"/>
</dbReference>
<gene>
    <name evidence="2" type="ordered locus">Deipe_2525</name>
</gene>
<feature type="chain" id="PRO_5003939019" evidence="1">
    <location>
        <begin position="21"/>
        <end position="328"/>
    </location>
</feature>
<dbReference type="PATRIC" id="fig|937777.3.peg.2530"/>
<sequence>MISSLRILAMSLLVGGAALAQPASPDLFSRLTEAERALLLATAGVGSPEAFRPGQLPPALPFRLPNLPGQTLIGSVVQPWSTLVVVHTTVAPEAARVTARKVLALEGWRDQYESATTEGVFQSSFGNGTVVQAFSGQCRPGVPGSLVVQAIPAAGGTRVTYRYSSFEGASSTCPANLEWTDPAQQNFYSPGRNQSVRDPLAELRASGLVLPSLPAPAGTRISPSGSSYGLEGPNGPFYTTYVIVRSAQAPDAVLTHYLTALRTRGWTPGVPRRSKEGEWTVTLTAQQGGKERRATFSLMPRPELGTTEGVTRLNRVDVRFALGQGPGY</sequence>
<name>L0A4N9_DEIPD</name>
<organism evidence="2 3">
    <name type="scientific">Deinococcus peraridilitoris (strain DSM 19664 / LMG 22246 / CIP 109416 / KR-200)</name>
    <dbReference type="NCBI Taxonomy" id="937777"/>
    <lineage>
        <taxon>Bacteria</taxon>
        <taxon>Thermotogati</taxon>
        <taxon>Deinococcota</taxon>
        <taxon>Deinococci</taxon>
        <taxon>Deinococcales</taxon>
        <taxon>Deinococcaceae</taxon>
        <taxon>Deinococcus</taxon>
    </lineage>
</organism>
<evidence type="ECO:0000256" key="1">
    <source>
        <dbReference type="SAM" id="SignalP"/>
    </source>
</evidence>
<protein>
    <submittedName>
        <fullName evidence="2">Uncharacterized protein</fullName>
    </submittedName>
</protein>
<reference evidence="3" key="1">
    <citation type="submission" date="2012-03" db="EMBL/GenBank/DDBJ databases">
        <title>Complete sequence of chromosome of Deinococcus peraridilitoris DSM 19664.</title>
        <authorList>
            <person name="Lucas S."/>
            <person name="Copeland A."/>
            <person name="Lapidus A."/>
            <person name="Glavina del Rio T."/>
            <person name="Dalin E."/>
            <person name="Tice H."/>
            <person name="Bruce D."/>
            <person name="Goodwin L."/>
            <person name="Pitluck S."/>
            <person name="Peters L."/>
            <person name="Mikhailova N."/>
            <person name="Lu M."/>
            <person name="Kyrpides N."/>
            <person name="Mavromatis K."/>
            <person name="Ivanova N."/>
            <person name="Brettin T."/>
            <person name="Detter J.C."/>
            <person name="Han C."/>
            <person name="Larimer F."/>
            <person name="Land M."/>
            <person name="Hauser L."/>
            <person name="Markowitz V."/>
            <person name="Cheng J.-F."/>
            <person name="Hugenholtz P."/>
            <person name="Woyke T."/>
            <person name="Wu D."/>
            <person name="Pukall R."/>
            <person name="Steenblock K."/>
            <person name="Brambilla E."/>
            <person name="Klenk H.-P."/>
            <person name="Eisen J.A."/>
        </authorList>
    </citation>
    <scope>NUCLEOTIDE SEQUENCE [LARGE SCALE GENOMIC DNA]</scope>
    <source>
        <strain evidence="3">DSM 19664 / LMG 22246 / CIP 109416 / KR-200</strain>
    </source>
</reference>
<dbReference type="RefSeq" id="WP_015236292.1">
    <property type="nucleotide sequence ID" value="NC_019793.1"/>
</dbReference>
<keyword evidence="3" id="KW-1185">Reference proteome</keyword>
<keyword evidence="1" id="KW-0732">Signal</keyword>
<dbReference type="AlphaFoldDB" id="L0A4N9"/>
<dbReference type="EMBL" id="CP003382">
    <property type="protein sequence ID" value="AFZ67990.1"/>
    <property type="molecule type" value="Genomic_DNA"/>
</dbReference>
<accession>L0A4N9</accession>
<dbReference type="HOGENOM" id="CLU_867980_0_0_0"/>
<proteinExistence type="predicted"/>
<evidence type="ECO:0000313" key="3">
    <source>
        <dbReference type="Proteomes" id="UP000010467"/>
    </source>
</evidence>
<feature type="signal peptide" evidence="1">
    <location>
        <begin position="1"/>
        <end position="20"/>
    </location>
</feature>